<evidence type="ECO:0000256" key="1">
    <source>
        <dbReference type="SAM" id="Phobius"/>
    </source>
</evidence>
<keyword evidence="1" id="KW-0812">Transmembrane</keyword>
<protein>
    <submittedName>
        <fullName evidence="2">Uncharacterized protein</fullName>
    </submittedName>
</protein>
<reference evidence="3 4" key="3">
    <citation type="submission" date="2016-03" db="EMBL/GenBank/DDBJ databases">
        <title>EvidentialGene: Evidence-directed Construction of Genes on Genomes.</title>
        <authorList>
            <person name="Gilbert D.G."/>
            <person name="Choi J.-H."/>
            <person name="Mockaitis K."/>
            <person name="Colbourne J."/>
            <person name="Pfrender M."/>
        </authorList>
    </citation>
    <scope>NUCLEOTIDE SEQUENCE [LARGE SCALE GENOMIC DNA]</scope>
    <source>
        <strain evidence="3 4">Xinb3</strain>
        <tissue evidence="3">Complete organism</tissue>
    </source>
</reference>
<keyword evidence="1" id="KW-0472">Membrane</keyword>
<dbReference type="EMBL" id="LRGB01000512">
    <property type="protein sequence ID" value="KZS18687.1"/>
    <property type="molecule type" value="Genomic_DNA"/>
</dbReference>
<evidence type="ECO:0000313" key="3">
    <source>
        <dbReference type="EMBL" id="KZS18687.1"/>
    </source>
</evidence>
<evidence type="ECO:0000313" key="4">
    <source>
        <dbReference type="Proteomes" id="UP000076858"/>
    </source>
</evidence>
<reference evidence="2" key="1">
    <citation type="submission" date="2015-10" db="EMBL/GenBank/DDBJ databases">
        <title>Daphnia magna gene sets from two clonal populations assembled and annotated with EvidentialGene.</title>
        <authorList>
            <person name="Gilbert D."/>
            <person name="Podicheti R."/>
            <person name="Orsini L."/>
            <person name="Colbourne J."/>
            <person name="Pfrender M."/>
        </authorList>
    </citation>
    <scope>NUCLEOTIDE SEQUENCE</scope>
</reference>
<gene>
    <name evidence="3" type="ORF">APZ42_015241</name>
</gene>
<feature type="transmembrane region" description="Helical" evidence="1">
    <location>
        <begin position="30"/>
        <end position="50"/>
    </location>
</feature>
<organism evidence="2">
    <name type="scientific">Daphnia magna</name>
    <dbReference type="NCBI Taxonomy" id="35525"/>
    <lineage>
        <taxon>Eukaryota</taxon>
        <taxon>Metazoa</taxon>
        <taxon>Ecdysozoa</taxon>
        <taxon>Arthropoda</taxon>
        <taxon>Crustacea</taxon>
        <taxon>Branchiopoda</taxon>
        <taxon>Diplostraca</taxon>
        <taxon>Cladocera</taxon>
        <taxon>Anomopoda</taxon>
        <taxon>Daphniidae</taxon>
        <taxon>Daphnia</taxon>
    </lineage>
</organism>
<name>A0A0P4XHR1_9CRUS</name>
<keyword evidence="1" id="KW-1133">Transmembrane helix</keyword>
<dbReference type="Proteomes" id="UP000076858">
    <property type="component" value="Unassembled WGS sequence"/>
</dbReference>
<proteinExistence type="predicted"/>
<accession>A0A0P4XHR1</accession>
<sequence length="51" mass="6217">MLYWKNYCRQKLIACRPFIFGLHRRRLSSLVCQSILSFLGLYFSPLLTLWY</sequence>
<keyword evidence="4" id="KW-1185">Reference proteome</keyword>
<reference evidence="2" key="2">
    <citation type="submission" date="2015-10" db="EMBL/GenBank/DDBJ databases">
        <authorList>
            <person name="Gilbert D.G."/>
        </authorList>
    </citation>
    <scope>NUCLEOTIDE SEQUENCE</scope>
</reference>
<dbReference type="EMBL" id="GDIP01241636">
    <property type="protein sequence ID" value="JAI81765.1"/>
    <property type="molecule type" value="Transcribed_RNA"/>
</dbReference>
<dbReference type="AlphaFoldDB" id="A0A0P4XHR1"/>
<evidence type="ECO:0000313" key="2">
    <source>
        <dbReference type="EMBL" id="JAI81765.1"/>
    </source>
</evidence>